<dbReference type="Proteomes" id="UP001597601">
    <property type="component" value="Unassembled WGS sequence"/>
</dbReference>
<dbReference type="CDD" id="cd03791">
    <property type="entry name" value="GT5_Glycogen_synthase_DULL1-like"/>
    <property type="match status" value="1"/>
</dbReference>
<name>A0ABW5XTS0_9SPHI</name>
<dbReference type="GO" id="GO:0009011">
    <property type="term" value="F:alpha-1,4-glucan glucosyltransferase (ADP-glucose donor) activity"/>
    <property type="evidence" value="ECO:0007669"/>
    <property type="project" value="UniProtKB-EC"/>
</dbReference>
<gene>
    <name evidence="8" type="primary">glgA</name>
    <name evidence="11" type="ORF">ACFSYC_17260</name>
</gene>
<evidence type="ECO:0000313" key="11">
    <source>
        <dbReference type="EMBL" id="MFD2866448.1"/>
    </source>
</evidence>
<dbReference type="RefSeq" id="WP_377130088.1">
    <property type="nucleotide sequence ID" value="NZ_JBHUON010000026.1"/>
</dbReference>
<dbReference type="SUPFAM" id="SSF53756">
    <property type="entry name" value="UDP-Glycosyltransferase/glycogen phosphorylase"/>
    <property type="match status" value="1"/>
</dbReference>
<comment type="catalytic activity">
    <reaction evidence="1 8">
        <text>[(1-&gt;4)-alpha-D-glucosyl](n) + ADP-alpha-D-glucose = [(1-&gt;4)-alpha-D-glucosyl](n+1) + ADP + H(+)</text>
        <dbReference type="Rhea" id="RHEA:18189"/>
        <dbReference type="Rhea" id="RHEA-COMP:9584"/>
        <dbReference type="Rhea" id="RHEA-COMP:9587"/>
        <dbReference type="ChEBI" id="CHEBI:15378"/>
        <dbReference type="ChEBI" id="CHEBI:15444"/>
        <dbReference type="ChEBI" id="CHEBI:57498"/>
        <dbReference type="ChEBI" id="CHEBI:456216"/>
        <dbReference type="EC" id="2.4.1.21"/>
    </reaction>
</comment>
<evidence type="ECO:0000256" key="3">
    <source>
        <dbReference type="ARBA" id="ARBA00004964"/>
    </source>
</evidence>
<evidence type="ECO:0000256" key="7">
    <source>
        <dbReference type="ARBA" id="ARBA00023056"/>
    </source>
</evidence>
<comment type="function">
    <text evidence="2 8">Synthesizes alpha-1,4-glucan chains using ADP-glucose.</text>
</comment>
<comment type="similarity">
    <text evidence="4 8">Belongs to the glycosyltransferase 1 family. Bacterial/plant glycogen synthase subfamily.</text>
</comment>
<dbReference type="InterPro" id="IPR001296">
    <property type="entry name" value="Glyco_trans_1"/>
</dbReference>
<dbReference type="PANTHER" id="PTHR45825:SF11">
    <property type="entry name" value="ALPHA AMYLASE DOMAIN-CONTAINING PROTEIN"/>
    <property type="match status" value="1"/>
</dbReference>
<accession>A0ABW5XTS0</accession>
<keyword evidence="5 8" id="KW-0328">Glycosyltransferase</keyword>
<keyword evidence="12" id="KW-1185">Reference proteome</keyword>
<evidence type="ECO:0000256" key="1">
    <source>
        <dbReference type="ARBA" id="ARBA00001478"/>
    </source>
</evidence>
<feature type="domain" description="Starch synthase catalytic" evidence="10">
    <location>
        <begin position="2"/>
        <end position="228"/>
    </location>
</feature>
<comment type="pathway">
    <text evidence="3 8">Glycan biosynthesis; glycogen biosynthesis.</text>
</comment>
<organism evidence="11 12">
    <name type="scientific">Mucilaginibacter antarcticus</name>
    <dbReference type="NCBI Taxonomy" id="1855725"/>
    <lineage>
        <taxon>Bacteria</taxon>
        <taxon>Pseudomonadati</taxon>
        <taxon>Bacteroidota</taxon>
        <taxon>Sphingobacteriia</taxon>
        <taxon>Sphingobacteriales</taxon>
        <taxon>Sphingobacteriaceae</taxon>
        <taxon>Mucilaginibacter</taxon>
    </lineage>
</organism>
<sequence>MRIFHLSAECYPVAKVGGLADVVGALPKYQTLAGHQAAVVMPFYDRKFTRENEFDIVFRSATLLGTRRLYFEILKERNNVLGFELFLVRIPGLIDRENIYSYPDETEQFIAFQICFLDWISYSQQLPDVIHCHDHHSGLVPFLLQHSKLYTQLSKIPTVFTIHNGQYHGAFGWDKLAYLPEIDLTKTGLLDWSGGINPLASAVRCASRYTTVSPSYLEELIYSSNGLEYLFFLERDKGVGIINGIDTDIWNPATDNMIAAKYNTIKVSAGKQKNKAALCTRFNFDISKPLISFIGRLVFEKGADLLAEAITASLADYAGRVNFLILGAGDPETEMALQELKEKFPADTSVYIGYNEELAHLVYAGADFLLMPSRVEPCGLNQLYSLRYGTMPMVRSTGGLKDTVIDYGEEDGYGIRYNHTSVEDICYSVSRAIALYADPKKLQALRKRMMALDFSWDVSAKQYMELYQSLNTIII</sequence>
<evidence type="ECO:0000259" key="10">
    <source>
        <dbReference type="Pfam" id="PF08323"/>
    </source>
</evidence>
<dbReference type="NCBIfam" id="TIGR02095">
    <property type="entry name" value="glgA"/>
    <property type="match status" value="1"/>
</dbReference>
<evidence type="ECO:0000313" key="12">
    <source>
        <dbReference type="Proteomes" id="UP001597601"/>
    </source>
</evidence>
<keyword evidence="7 8" id="KW-0320">Glycogen biosynthesis</keyword>
<evidence type="ECO:0000256" key="8">
    <source>
        <dbReference type="HAMAP-Rule" id="MF_00484"/>
    </source>
</evidence>
<evidence type="ECO:0000256" key="6">
    <source>
        <dbReference type="ARBA" id="ARBA00022679"/>
    </source>
</evidence>
<dbReference type="PANTHER" id="PTHR45825">
    <property type="entry name" value="GRANULE-BOUND STARCH SYNTHASE 1, CHLOROPLASTIC/AMYLOPLASTIC"/>
    <property type="match status" value="1"/>
</dbReference>
<proteinExistence type="inferred from homology"/>
<dbReference type="InterPro" id="IPR013534">
    <property type="entry name" value="Starch_synth_cat_dom"/>
</dbReference>
<dbReference type="Pfam" id="PF00534">
    <property type="entry name" value="Glycos_transf_1"/>
    <property type="match status" value="1"/>
</dbReference>
<evidence type="ECO:0000256" key="5">
    <source>
        <dbReference type="ARBA" id="ARBA00022676"/>
    </source>
</evidence>
<evidence type="ECO:0000256" key="2">
    <source>
        <dbReference type="ARBA" id="ARBA00002764"/>
    </source>
</evidence>
<dbReference type="InterPro" id="IPR011835">
    <property type="entry name" value="GS/SS"/>
</dbReference>
<evidence type="ECO:0000259" key="9">
    <source>
        <dbReference type="Pfam" id="PF00534"/>
    </source>
</evidence>
<feature type="binding site" evidence="8">
    <location>
        <position position="15"/>
    </location>
    <ligand>
        <name>ADP-alpha-D-glucose</name>
        <dbReference type="ChEBI" id="CHEBI:57498"/>
    </ligand>
</feature>
<reference evidence="12" key="1">
    <citation type="journal article" date="2019" name="Int. J. Syst. Evol. Microbiol.">
        <title>The Global Catalogue of Microorganisms (GCM) 10K type strain sequencing project: providing services to taxonomists for standard genome sequencing and annotation.</title>
        <authorList>
            <consortium name="The Broad Institute Genomics Platform"/>
            <consortium name="The Broad Institute Genome Sequencing Center for Infectious Disease"/>
            <person name="Wu L."/>
            <person name="Ma J."/>
        </authorList>
    </citation>
    <scope>NUCLEOTIDE SEQUENCE [LARGE SCALE GENOMIC DNA]</scope>
    <source>
        <strain evidence="12">KCTC 52232</strain>
    </source>
</reference>
<dbReference type="HAMAP" id="MF_00484">
    <property type="entry name" value="Glycogen_synth"/>
    <property type="match status" value="1"/>
</dbReference>
<dbReference type="EC" id="2.4.1.21" evidence="8"/>
<protein>
    <recommendedName>
        <fullName evidence="8">Glycogen synthase</fullName>
        <ecNumber evidence="8">2.4.1.21</ecNumber>
    </recommendedName>
    <alternativeName>
        <fullName evidence="8">Starch [bacterial glycogen] synthase</fullName>
    </alternativeName>
</protein>
<keyword evidence="6 8" id="KW-0808">Transferase</keyword>
<dbReference type="Pfam" id="PF08323">
    <property type="entry name" value="Glyco_transf_5"/>
    <property type="match status" value="1"/>
</dbReference>
<dbReference type="EMBL" id="JBHUON010000026">
    <property type="protein sequence ID" value="MFD2866448.1"/>
    <property type="molecule type" value="Genomic_DNA"/>
</dbReference>
<dbReference type="Gene3D" id="3.40.50.2000">
    <property type="entry name" value="Glycogen Phosphorylase B"/>
    <property type="match status" value="2"/>
</dbReference>
<feature type="domain" description="Glycosyl transferase family 1" evidence="9">
    <location>
        <begin position="287"/>
        <end position="425"/>
    </location>
</feature>
<evidence type="ECO:0000256" key="4">
    <source>
        <dbReference type="ARBA" id="ARBA00010281"/>
    </source>
</evidence>
<comment type="caution">
    <text evidence="11">The sequence shown here is derived from an EMBL/GenBank/DDBJ whole genome shotgun (WGS) entry which is preliminary data.</text>
</comment>